<keyword evidence="4 8" id="KW-0865">Zymogen</keyword>
<evidence type="ECO:0000313" key="10">
    <source>
        <dbReference type="Proteomes" id="UP000317158"/>
    </source>
</evidence>
<proteinExistence type="inferred from homology"/>
<evidence type="ECO:0000256" key="2">
    <source>
        <dbReference type="ARBA" id="ARBA00022813"/>
    </source>
</evidence>
<keyword evidence="1 8" id="KW-0210">Decarboxylase</keyword>
<comment type="PTM">
    <text evidence="8">Is synthesized initially as an inactive proenzyme. Formation of the active enzyme involves a self-maturation process in which the active site pyruvoyl group is generated from an internal serine residue via an autocatalytic post-translational modification. Two non-identical subunits are generated from the proenzyme in this reaction, and the pyruvate is formed at the N-terminus of the alpha chain, which is derived from the carboxyl end of the proenzyme. The post-translation cleavage follows an unusual pathway, termed non-hydrolytic serinolysis, in which the side chain hydroxyl group of the serine supplies its oxygen atom to form the C-terminus of the beta chain, while the remainder of the serine residue undergoes an oxidative deamination to produce ammonia and the pyruvoyl group blocking the N-terminus of the alpha chain.</text>
</comment>
<dbReference type="EC" id="4.1.1.50" evidence="8"/>
<evidence type="ECO:0000313" key="9">
    <source>
        <dbReference type="EMBL" id="RZN65439.1"/>
    </source>
</evidence>
<feature type="site" description="Cleavage (non-hydrolytic); by autolysis" evidence="8">
    <location>
        <begin position="63"/>
        <end position="64"/>
    </location>
</feature>
<dbReference type="Pfam" id="PF02675">
    <property type="entry name" value="AdoMet_dc"/>
    <property type="match status" value="1"/>
</dbReference>
<dbReference type="EMBL" id="RXIF01000002">
    <property type="protein sequence ID" value="RZN65439.1"/>
    <property type="molecule type" value="Genomic_DNA"/>
</dbReference>
<dbReference type="SUPFAM" id="SSF56276">
    <property type="entry name" value="S-adenosylmethionine decarboxylase"/>
    <property type="match status" value="1"/>
</dbReference>
<dbReference type="InterPro" id="IPR016067">
    <property type="entry name" value="S-AdoMet_deCO2ase_core"/>
</dbReference>
<comment type="similarity">
    <text evidence="8">Belongs to the prokaryotic AdoMetDC family. Type 1 subfamily.</text>
</comment>
<comment type="subunit">
    <text evidence="8">Heterotetramer of two alpha and two beta chains arranged as a dimer of alpha/beta heterodimers.</text>
</comment>
<dbReference type="Gene3D" id="3.60.90.10">
    <property type="entry name" value="S-adenosylmethionine decarboxylase"/>
    <property type="match status" value="1"/>
</dbReference>
<comment type="cofactor">
    <cofactor evidence="8">
        <name>pyruvate</name>
        <dbReference type="ChEBI" id="CHEBI:15361"/>
    </cofactor>
    <text evidence="8">Binds 1 pyruvoyl group covalently per subunit.</text>
</comment>
<keyword evidence="6 8" id="KW-0704">Schiff base</keyword>
<feature type="active site" description="Proton acceptor; for processing activity" evidence="8">
    <location>
        <position position="69"/>
    </location>
</feature>
<accession>A0A520KTM8</accession>
<sequence>MTKIESLGVQIIIDAWGCKNIDNETLVREFLEESVKSCKATLLSLHTHKFSPQGISGVAIISESHISVHTWPEYNYAAIDIFTCGKDVEPYNTLEVVRRIFDPENITLNELKRGVSVGILC</sequence>
<dbReference type="InterPro" id="IPR017716">
    <property type="entry name" value="S-AdoMet_deCOase_pro-enz"/>
</dbReference>
<comment type="caution">
    <text evidence="9">The sequence shown here is derived from an EMBL/GenBank/DDBJ whole genome shotgun (WGS) entry which is preliminary data.</text>
</comment>
<dbReference type="PANTHER" id="PTHR33866:SF2">
    <property type="entry name" value="S-ADENOSYLMETHIONINE DECARBOXYLASE PROENZYME"/>
    <property type="match status" value="1"/>
</dbReference>
<feature type="chain" id="PRO_5023560837" description="S-adenosylmethionine decarboxylase beta chain" evidence="8">
    <location>
        <begin position="1"/>
        <end position="63"/>
    </location>
</feature>
<dbReference type="HAMAP" id="MF_00464">
    <property type="entry name" value="AdoMetDC_1"/>
    <property type="match status" value="1"/>
</dbReference>
<keyword evidence="3 8" id="KW-0620">Polyamine biosynthesis</keyword>
<comment type="pathway">
    <text evidence="8">Amine and polyamine biosynthesis; S-adenosylmethioninamine biosynthesis; S-adenosylmethioninamine from S-adenosyl-L-methionine: step 1/1.</text>
</comment>
<keyword evidence="2 8" id="KW-0068">Autocatalytic cleavage</keyword>
<evidence type="ECO:0000256" key="5">
    <source>
        <dbReference type="ARBA" id="ARBA00023239"/>
    </source>
</evidence>
<dbReference type="GO" id="GO:0005829">
    <property type="term" value="C:cytosol"/>
    <property type="evidence" value="ECO:0007669"/>
    <property type="project" value="TreeGrafter"/>
</dbReference>
<keyword evidence="8" id="KW-0745">Spermidine biosynthesis</keyword>
<feature type="active site" description="Proton donor; for catalytic activity" evidence="8">
    <location>
        <position position="84"/>
    </location>
</feature>
<dbReference type="UniPathway" id="UPA00331">
    <property type="reaction ID" value="UER00451"/>
</dbReference>
<evidence type="ECO:0000256" key="6">
    <source>
        <dbReference type="ARBA" id="ARBA00023270"/>
    </source>
</evidence>
<comment type="function">
    <text evidence="8">Catalyzes the decarboxylation of S-adenosylmethionine to S-adenosylmethioninamine (dcAdoMet), the propylamine donor required for the synthesis of the polyamines spermine and spermidine from the diamine putrescine.</text>
</comment>
<reference evidence="9 10" key="1">
    <citation type="journal article" date="2019" name="Nat. Microbiol.">
        <title>Wide diversity of methane and short-chain alkane metabolisms in uncultured archaea.</title>
        <authorList>
            <person name="Borrel G."/>
            <person name="Adam P.S."/>
            <person name="McKay L.J."/>
            <person name="Chen L.X."/>
            <person name="Sierra-Garcia I.N."/>
            <person name="Sieber C.M."/>
            <person name="Letourneur Q."/>
            <person name="Ghozlane A."/>
            <person name="Andersen G.L."/>
            <person name="Li W.J."/>
            <person name="Hallam S.J."/>
            <person name="Muyzer G."/>
            <person name="de Oliveira V.M."/>
            <person name="Inskeep W.P."/>
            <person name="Banfield J.F."/>
            <person name="Gribaldo S."/>
        </authorList>
    </citation>
    <scope>NUCLEOTIDE SEQUENCE [LARGE SCALE GENOMIC DNA]</scope>
    <source>
        <strain evidence="9">NM1a</strain>
    </source>
</reference>
<comment type="catalytic activity">
    <reaction evidence="8">
        <text>S-adenosyl-L-methionine + H(+) = S-adenosyl 3-(methylsulfanyl)propylamine + CO2</text>
        <dbReference type="Rhea" id="RHEA:15981"/>
        <dbReference type="ChEBI" id="CHEBI:15378"/>
        <dbReference type="ChEBI" id="CHEBI:16526"/>
        <dbReference type="ChEBI" id="CHEBI:57443"/>
        <dbReference type="ChEBI" id="CHEBI:59789"/>
        <dbReference type="EC" id="4.1.1.50"/>
    </reaction>
</comment>
<feature type="active site" description="Schiff-base intermediate with substrate; via pyruvic acid" evidence="8">
    <location>
        <position position="64"/>
    </location>
</feature>
<dbReference type="GO" id="GO:0008295">
    <property type="term" value="P:spermidine biosynthetic process"/>
    <property type="evidence" value="ECO:0007669"/>
    <property type="project" value="UniProtKB-UniRule"/>
</dbReference>
<dbReference type="InterPro" id="IPR003826">
    <property type="entry name" value="AdoMetDC_fam_prok"/>
</dbReference>
<feature type="chain" id="PRO_5023560836" description="S-adenosylmethionine decarboxylase alpha chain" evidence="8">
    <location>
        <begin position="64"/>
        <end position="121"/>
    </location>
</feature>
<feature type="modified residue" description="Pyruvic acid (Ser); by autocatalysis" evidence="8">
    <location>
        <position position="64"/>
    </location>
</feature>
<keyword evidence="5 8" id="KW-0456">Lyase</keyword>
<evidence type="ECO:0000256" key="7">
    <source>
        <dbReference type="ARBA" id="ARBA00023317"/>
    </source>
</evidence>
<dbReference type="PANTHER" id="PTHR33866">
    <property type="entry name" value="S-ADENOSYLMETHIONINE DECARBOXYLASE PROENZYME"/>
    <property type="match status" value="1"/>
</dbReference>
<evidence type="ECO:0000256" key="1">
    <source>
        <dbReference type="ARBA" id="ARBA00022793"/>
    </source>
</evidence>
<organism evidence="9 10">
    <name type="scientific">Methanoliparum thermophilum</name>
    <dbReference type="NCBI Taxonomy" id="2491083"/>
    <lineage>
        <taxon>Archaea</taxon>
        <taxon>Methanobacteriati</taxon>
        <taxon>Methanobacteriota</taxon>
        <taxon>Candidatus Methanoliparia</taxon>
        <taxon>Candidatus Methanoliparales</taxon>
        <taxon>Candidatus Methanoliparaceae</taxon>
        <taxon>Candidatus Methanoliparum</taxon>
    </lineage>
</organism>
<keyword evidence="7 8" id="KW-0670">Pyruvate</keyword>
<keyword evidence="8" id="KW-0949">S-adenosyl-L-methionine</keyword>
<dbReference type="Proteomes" id="UP000317158">
    <property type="component" value="Unassembled WGS sequence"/>
</dbReference>
<name>A0A520KTM8_METT2</name>
<evidence type="ECO:0000256" key="4">
    <source>
        <dbReference type="ARBA" id="ARBA00023145"/>
    </source>
</evidence>
<evidence type="ECO:0000256" key="8">
    <source>
        <dbReference type="HAMAP-Rule" id="MF_00464"/>
    </source>
</evidence>
<evidence type="ECO:0000256" key="3">
    <source>
        <dbReference type="ARBA" id="ARBA00023115"/>
    </source>
</evidence>
<dbReference type="GO" id="GO:0004014">
    <property type="term" value="F:adenosylmethionine decarboxylase activity"/>
    <property type="evidence" value="ECO:0007669"/>
    <property type="project" value="UniProtKB-UniRule"/>
</dbReference>
<dbReference type="NCBIfam" id="TIGR03330">
    <property type="entry name" value="SAM_DCase_Bsu"/>
    <property type="match status" value="1"/>
</dbReference>
<protein>
    <recommendedName>
        <fullName evidence="8">S-adenosylmethionine decarboxylase proenzyme</fullName>
        <shortName evidence="8">AdoMetDC</shortName>
        <shortName evidence="8">SAMDC</shortName>
        <ecNumber evidence="8">4.1.1.50</ecNumber>
    </recommendedName>
    <component>
        <recommendedName>
            <fullName evidence="8">S-adenosylmethionine decarboxylase beta chain</fullName>
        </recommendedName>
    </component>
    <component>
        <recommendedName>
            <fullName evidence="8">S-adenosylmethionine decarboxylase alpha chain</fullName>
        </recommendedName>
    </component>
</protein>
<dbReference type="AlphaFoldDB" id="A0A520KTM8"/>
<gene>
    <name evidence="9" type="primary">speD</name>
    <name evidence="8" type="synonym">speH</name>
    <name evidence="9" type="ORF">EF806_00665</name>
</gene>